<accession>A0A150LTS8</accession>
<dbReference type="PATRIC" id="fig|81408.3.peg.3162"/>
<protein>
    <recommendedName>
        <fullName evidence="1">DNA polymerase Y-family little finger domain-containing protein</fullName>
    </recommendedName>
</protein>
<gene>
    <name evidence="2" type="ORF">B4119_2136</name>
</gene>
<dbReference type="Pfam" id="PF11799">
    <property type="entry name" value="IMS_C"/>
    <property type="match status" value="1"/>
</dbReference>
<comment type="caution">
    <text evidence="2">The sequence shown here is derived from an EMBL/GenBank/DDBJ whole genome shotgun (WGS) entry which is preliminary data.</text>
</comment>
<dbReference type="eggNOG" id="COG0389">
    <property type="taxonomic scope" value="Bacteria"/>
</dbReference>
<dbReference type="GO" id="GO:0003684">
    <property type="term" value="F:damaged DNA binding"/>
    <property type="evidence" value="ECO:0007669"/>
    <property type="project" value="InterPro"/>
</dbReference>
<evidence type="ECO:0000259" key="1">
    <source>
        <dbReference type="Pfam" id="PF11799"/>
    </source>
</evidence>
<sequence>MDIYRVCKRIFHKFYDGRSVRVIHVSLENLMDEESLQLSLFEDRTKERALAKAMDAIRDKFGPNALLRAVSYTPLKASHASATAI</sequence>
<dbReference type="SUPFAM" id="SSF100879">
    <property type="entry name" value="Lesion bypass DNA polymerase (Y-family), little finger domain"/>
    <property type="match status" value="1"/>
</dbReference>
<reference evidence="2 3" key="1">
    <citation type="submission" date="2016-01" db="EMBL/GenBank/DDBJ databases">
        <title>Draft Genome Sequences of Seven Thermophilic Sporeformers Isolated from Foods.</title>
        <authorList>
            <person name="Berendsen E.M."/>
            <person name="Wells-Bennik M.H."/>
            <person name="Krawcyk A.O."/>
            <person name="De Jong A."/>
            <person name="Holsappel S."/>
            <person name="Eijlander R.T."/>
            <person name="Kuipers O.P."/>
        </authorList>
    </citation>
    <scope>NUCLEOTIDE SEQUENCE [LARGE SCALE GENOMIC DNA]</scope>
    <source>
        <strain evidence="2 3">B4119</strain>
    </source>
</reference>
<dbReference type="EMBL" id="LQYS01000037">
    <property type="protein sequence ID" value="KYD15708.1"/>
    <property type="molecule type" value="Genomic_DNA"/>
</dbReference>
<dbReference type="AlphaFoldDB" id="A0A150LTS8"/>
<dbReference type="InterPro" id="IPR017961">
    <property type="entry name" value="DNA_pol_Y-fam_little_finger"/>
</dbReference>
<organism evidence="2 3">
    <name type="scientific">Saccharococcus caldoxylosilyticus</name>
    <dbReference type="NCBI Taxonomy" id="81408"/>
    <lineage>
        <taxon>Bacteria</taxon>
        <taxon>Bacillati</taxon>
        <taxon>Bacillota</taxon>
        <taxon>Bacilli</taxon>
        <taxon>Bacillales</taxon>
        <taxon>Anoxybacillaceae</taxon>
        <taxon>Saccharococcus</taxon>
    </lineage>
</organism>
<dbReference type="GO" id="GO:0006281">
    <property type="term" value="P:DNA repair"/>
    <property type="evidence" value="ECO:0007669"/>
    <property type="project" value="InterPro"/>
</dbReference>
<dbReference type="Proteomes" id="UP000075455">
    <property type="component" value="Unassembled WGS sequence"/>
</dbReference>
<dbReference type="InterPro" id="IPR036775">
    <property type="entry name" value="DNA_pol_Y-fam_lit_finger_sf"/>
</dbReference>
<proteinExistence type="predicted"/>
<evidence type="ECO:0000313" key="2">
    <source>
        <dbReference type="EMBL" id="KYD15708.1"/>
    </source>
</evidence>
<dbReference type="STRING" id="81408.B4119_2136"/>
<feature type="domain" description="DNA polymerase Y-family little finger" evidence="1">
    <location>
        <begin position="2"/>
        <end position="40"/>
    </location>
</feature>
<name>A0A150LTS8_9BACL</name>
<evidence type="ECO:0000313" key="3">
    <source>
        <dbReference type="Proteomes" id="UP000075455"/>
    </source>
</evidence>